<dbReference type="AlphaFoldDB" id="A0A3B0UG35"/>
<gene>
    <name evidence="2" type="ORF">MNBD_ALPHA12-1607</name>
</gene>
<keyword evidence="1" id="KW-0812">Transmembrane</keyword>
<reference evidence="2" key="1">
    <citation type="submission" date="2018-06" db="EMBL/GenBank/DDBJ databases">
        <authorList>
            <person name="Zhirakovskaya E."/>
        </authorList>
    </citation>
    <scope>NUCLEOTIDE SEQUENCE</scope>
</reference>
<dbReference type="EMBL" id="UOEO01000106">
    <property type="protein sequence ID" value="VAW19274.1"/>
    <property type="molecule type" value="Genomic_DNA"/>
</dbReference>
<evidence type="ECO:0008006" key="3">
    <source>
        <dbReference type="Google" id="ProtNLM"/>
    </source>
</evidence>
<sequence>MFPGLSTRLITLIIFVILVVEVLIFLPSLANSRANWLDDRVRVGAVAVRVLDAVPEDMQVPRDLADRLLSSAGATAIAFKRDGQNQLISRSDVAMPTKVNTADMRQRNPLTLIIGGLDTLFNGQDRTLRIL</sequence>
<feature type="non-terminal residue" evidence="2">
    <location>
        <position position="131"/>
    </location>
</feature>
<name>A0A3B0UG35_9ZZZZ</name>
<accession>A0A3B0UG35</accession>
<keyword evidence="1" id="KW-1133">Transmembrane helix</keyword>
<organism evidence="2">
    <name type="scientific">hydrothermal vent metagenome</name>
    <dbReference type="NCBI Taxonomy" id="652676"/>
    <lineage>
        <taxon>unclassified sequences</taxon>
        <taxon>metagenomes</taxon>
        <taxon>ecological metagenomes</taxon>
    </lineage>
</organism>
<protein>
    <recommendedName>
        <fullName evidence="3">Sensor histidine kinase</fullName>
    </recommendedName>
</protein>
<proteinExistence type="predicted"/>
<keyword evidence="1" id="KW-0472">Membrane</keyword>
<evidence type="ECO:0000313" key="2">
    <source>
        <dbReference type="EMBL" id="VAW19274.1"/>
    </source>
</evidence>
<evidence type="ECO:0000256" key="1">
    <source>
        <dbReference type="SAM" id="Phobius"/>
    </source>
</evidence>
<feature type="transmembrane region" description="Helical" evidence="1">
    <location>
        <begin position="6"/>
        <end position="26"/>
    </location>
</feature>